<dbReference type="SUPFAM" id="SSF101278">
    <property type="entry name" value="N-terminal domain of adenylylcyclase associated protein, CAP"/>
    <property type="match status" value="1"/>
</dbReference>
<evidence type="ECO:0000313" key="4">
    <source>
        <dbReference type="EMBL" id="CEO95119.1"/>
    </source>
</evidence>
<dbReference type="EMBL" id="CDSF01000013">
    <property type="protein sequence ID" value="CEO95119.1"/>
    <property type="molecule type" value="Genomic_DNA"/>
</dbReference>
<name>A0A0G4IIX4_PLABS</name>
<dbReference type="Proteomes" id="UP000290189">
    <property type="component" value="Unassembled WGS sequence"/>
</dbReference>
<dbReference type="InterPro" id="IPR017901">
    <property type="entry name" value="C-CAP_CF_C-like"/>
</dbReference>
<geneLocation type="mitochondrion" evidence="5"/>
<dbReference type="OrthoDB" id="77251at2759"/>
<evidence type="ECO:0000313" key="6">
    <source>
        <dbReference type="Proteomes" id="UP000039324"/>
    </source>
</evidence>
<gene>
    <name evidence="4" type="ORF">PBRA_003885</name>
    <name evidence="5" type="ORF">PLBR_LOCUS3645</name>
</gene>
<dbReference type="GO" id="GO:0005737">
    <property type="term" value="C:cytoplasm"/>
    <property type="evidence" value="ECO:0007669"/>
    <property type="project" value="TreeGrafter"/>
</dbReference>
<keyword evidence="5" id="KW-0496">Mitochondrion</keyword>
<evidence type="ECO:0000256" key="2">
    <source>
        <dbReference type="SAM" id="MobiDB-lite"/>
    </source>
</evidence>
<dbReference type="InterPro" id="IPR001837">
    <property type="entry name" value="Adenylate_cyclase-assoc_CAP"/>
</dbReference>
<feature type="compositionally biased region" description="Basic and acidic residues" evidence="2">
    <location>
        <begin position="283"/>
        <end position="296"/>
    </location>
</feature>
<dbReference type="Pfam" id="PF08603">
    <property type="entry name" value="CAP_C"/>
    <property type="match status" value="1"/>
</dbReference>
<dbReference type="PANTHER" id="PTHR10652:SF0">
    <property type="entry name" value="ADENYLYL CYCLASE-ASSOCIATED PROTEIN"/>
    <property type="match status" value="1"/>
</dbReference>
<sequence length="487" mass="51335">MATFDAVLQRFEACVKRLEQIEGTVRAAQSSAPAAPALHGKSAGPVTPASPSSAAYAAYFDAHVQPFLSTCTQIGGDIEKIGRIAATAFEFVGTAVAAASQCTKPSDADLREFVEPLSKAIQEAHALQDNRSKAYNHQAGFAEALPALFWIAAPEKPQTHVQNAVEASTFYLNKVLTSASDEANKQFVKQIRNALNELKTYIKTNHPTGLSWSSSGKSIKQFSSGSAPAAPPCAPPPPAPAAPAPAAPASSSTTAPTLTGMAAVFAQINKGGDITKGLSKVTNDMKSKNRSPEERSGLVSDVPKKAAAPSRQQSKGSAATKPPSITHNQGKWFIENYVNAGVVELPAGEVQLNHTVYIYKCEGSTIKIGARVKAICMDNCKKSALIFGDVVSTVEIVNCQSVEVGTTGSAPSIAIDKTHGCQLVLSEECVKRDPSIVTSNISEVNIRVPGPTEKSDPVEIPVPEQFITKISGNRGDYKLNTQQVSHG</sequence>
<dbReference type="SMART" id="SM00673">
    <property type="entry name" value="CARP"/>
    <property type="match status" value="2"/>
</dbReference>
<dbReference type="EMBL" id="OVEO01000005">
    <property type="protein sequence ID" value="SPQ96430.1"/>
    <property type="molecule type" value="Genomic_DNA"/>
</dbReference>
<accession>A0A0G4IIX4</accession>
<dbReference type="InterPro" id="IPR016098">
    <property type="entry name" value="CAP/MinC_C"/>
</dbReference>
<proteinExistence type="inferred from homology"/>
<dbReference type="Gene3D" id="1.25.40.330">
    <property type="entry name" value="Adenylate cyclase-associated CAP, N-terminal domain"/>
    <property type="match status" value="1"/>
</dbReference>
<evidence type="ECO:0000313" key="5">
    <source>
        <dbReference type="EMBL" id="SPQ96430.1"/>
    </source>
</evidence>
<dbReference type="Pfam" id="PF21938">
    <property type="entry name" value="CAP_N"/>
    <property type="match status" value="1"/>
</dbReference>
<dbReference type="GO" id="GO:0007015">
    <property type="term" value="P:actin filament organization"/>
    <property type="evidence" value="ECO:0007669"/>
    <property type="project" value="TreeGrafter"/>
</dbReference>
<feature type="compositionally biased region" description="Pro residues" evidence="2">
    <location>
        <begin position="229"/>
        <end position="246"/>
    </location>
</feature>
<dbReference type="PANTHER" id="PTHR10652">
    <property type="entry name" value="ADENYLYL CYCLASE-ASSOCIATED PROTEIN"/>
    <property type="match status" value="1"/>
</dbReference>
<feature type="compositionally biased region" description="Low complexity" evidence="2">
    <location>
        <begin position="211"/>
        <end position="228"/>
    </location>
</feature>
<dbReference type="InterPro" id="IPR036222">
    <property type="entry name" value="CAP_N_sf"/>
</dbReference>
<dbReference type="OMA" id="KSQQTHK"/>
<feature type="region of interest" description="Disordered" evidence="2">
    <location>
        <begin position="206"/>
        <end position="254"/>
    </location>
</feature>
<dbReference type="InterPro" id="IPR013912">
    <property type="entry name" value="Adenylate_cyclase-assoc_CAP_C"/>
</dbReference>
<dbReference type="InterPro" id="IPR006599">
    <property type="entry name" value="CARP_motif"/>
</dbReference>
<dbReference type="InterPro" id="IPR036223">
    <property type="entry name" value="CAP_C_sf"/>
</dbReference>
<evidence type="ECO:0000259" key="3">
    <source>
        <dbReference type="PROSITE" id="PS51329"/>
    </source>
</evidence>
<keyword evidence="6" id="KW-1185">Reference proteome</keyword>
<feature type="domain" description="C-CAP/cofactor C-like" evidence="3">
    <location>
        <begin position="322"/>
        <end position="462"/>
    </location>
</feature>
<protein>
    <recommendedName>
        <fullName evidence="3">C-CAP/cofactor C-like domain-containing protein</fullName>
    </recommendedName>
</protein>
<dbReference type="GO" id="GO:0003779">
    <property type="term" value="F:actin binding"/>
    <property type="evidence" value="ECO:0007669"/>
    <property type="project" value="InterPro"/>
</dbReference>
<dbReference type="GO" id="GO:0019933">
    <property type="term" value="P:cAMP-mediated signaling"/>
    <property type="evidence" value="ECO:0007669"/>
    <property type="project" value="TreeGrafter"/>
</dbReference>
<feature type="region of interest" description="Disordered" evidence="2">
    <location>
        <begin position="276"/>
        <end position="325"/>
    </location>
</feature>
<dbReference type="AlphaFoldDB" id="A0A0G4IIX4"/>
<evidence type="ECO:0000313" key="7">
    <source>
        <dbReference type="Proteomes" id="UP000290189"/>
    </source>
</evidence>
<dbReference type="InterPro" id="IPR053950">
    <property type="entry name" value="CAP_N"/>
</dbReference>
<organism evidence="4 6">
    <name type="scientific">Plasmodiophora brassicae</name>
    <name type="common">Clubroot disease agent</name>
    <dbReference type="NCBI Taxonomy" id="37360"/>
    <lineage>
        <taxon>Eukaryota</taxon>
        <taxon>Sar</taxon>
        <taxon>Rhizaria</taxon>
        <taxon>Endomyxa</taxon>
        <taxon>Phytomyxea</taxon>
        <taxon>Plasmodiophorida</taxon>
        <taxon>Plasmodiophoridae</taxon>
        <taxon>Plasmodiophora</taxon>
    </lineage>
</organism>
<dbReference type="SUPFAM" id="SSF69340">
    <property type="entry name" value="C-terminal domain of adenylylcyclase associated protein"/>
    <property type="match status" value="1"/>
</dbReference>
<dbReference type="STRING" id="37360.A0A0G4IIX4"/>
<reference evidence="5 7" key="2">
    <citation type="submission" date="2018-03" db="EMBL/GenBank/DDBJ databases">
        <authorList>
            <person name="Fogelqvist J."/>
        </authorList>
    </citation>
    <scope>NUCLEOTIDE SEQUENCE [LARGE SCALE GENOMIC DNA]</scope>
</reference>
<dbReference type="Gene3D" id="2.160.20.70">
    <property type="match status" value="1"/>
</dbReference>
<comment type="similarity">
    <text evidence="1">Belongs to the CAP family.</text>
</comment>
<reference evidence="4 6" key="1">
    <citation type="submission" date="2015-02" db="EMBL/GenBank/DDBJ databases">
        <authorList>
            <person name="Chooi Y.-H."/>
        </authorList>
    </citation>
    <scope>NUCLEOTIDE SEQUENCE [LARGE SCALE GENOMIC DNA]</scope>
    <source>
        <strain evidence="4">E3</strain>
    </source>
</reference>
<feature type="compositionally biased region" description="Polar residues" evidence="2">
    <location>
        <begin position="310"/>
        <end position="325"/>
    </location>
</feature>
<evidence type="ECO:0000256" key="1">
    <source>
        <dbReference type="ARBA" id="ARBA00007659"/>
    </source>
</evidence>
<dbReference type="Proteomes" id="UP000039324">
    <property type="component" value="Unassembled WGS sequence"/>
</dbReference>
<dbReference type="PROSITE" id="PS51329">
    <property type="entry name" value="C_CAP_COFACTOR_C"/>
    <property type="match status" value="1"/>
</dbReference>
<dbReference type="GO" id="GO:0008179">
    <property type="term" value="F:adenylate cyclase binding"/>
    <property type="evidence" value="ECO:0007669"/>
    <property type="project" value="TreeGrafter"/>
</dbReference>